<proteinExistence type="predicted"/>
<accession>A0ABN1I5R5</accession>
<reference evidence="1 2" key="1">
    <citation type="journal article" date="2019" name="Int. J. Syst. Evol. Microbiol.">
        <title>The Global Catalogue of Microorganisms (GCM) 10K type strain sequencing project: providing services to taxonomists for standard genome sequencing and annotation.</title>
        <authorList>
            <consortium name="The Broad Institute Genomics Platform"/>
            <consortium name="The Broad Institute Genome Sequencing Center for Infectious Disease"/>
            <person name="Wu L."/>
            <person name="Ma J."/>
        </authorList>
    </citation>
    <scope>NUCLEOTIDE SEQUENCE [LARGE SCALE GENOMIC DNA]</scope>
    <source>
        <strain evidence="1 2">JCM 15134</strain>
    </source>
</reference>
<gene>
    <name evidence="1" type="ORF">GCM10009104_16780</name>
</gene>
<sequence>MHTPPDSAHLSSQGLLKTTLLSLLVALLLLFTLVLPAEYGVDPLGTGRLLGVDQLQVQSQEVDSPTRLWRGEGIFKSDTLTLTLLPGQGAELKAVMEADAPISFHWTSDGGPVHVDMHGEAENAAPGEYTSYWLDDARTAASGNLRAPFKGTHGWYWENRGDRAVTITLSTAGFYRRLYMP</sequence>
<organism evidence="1 2">
    <name type="scientific">Marinobacterium maritimum</name>
    <dbReference type="NCBI Taxonomy" id="500162"/>
    <lineage>
        <taxon>Bacteria</taxon>
        <taxon>Pseudomonadati</taxon>
        <taxon>Pseudomonadota</taxon>
        <taxon>Gammaproteobacteria</taxon>
        <taxon>Oceanospirillales</taxon>
        <taxon>Oceanospirillaceae</taxon>
        <taxon>Marinobacterium</taxon>
    </lineage>
</organism>
<dbReference type="Proteomes" id="UP001499915">
    <property type="component" value="Unassembled WGS sequence"/>
</dbReference>
<evidence type="ECO:0008006" key="3">
    <source>
        <dbReference type="Google" id="ProtNLM"/>
    </source>
</evidence>
<keyword evidence="2" id="KW-1185">Reference proteome</keyword>
<dbReference type="EMBL" id="BAAAET010000002">
    <property type="protein sequence ID" value="GAA0690667.1"/>
    <property type="molecule type" value="Genomic_DNA"/>
</dbReference>
<name>A0ABN1I5R5_9GAMM</name>
<evidence type="ECO:0000313" key="1">
    <source>
        <dbReference type="EMBL" id="GAA0690667.1"/>
    </source>
</evidence>
<dbReference type="RefSeq" id="WP_343804839.1">
    <property type="nucleotide sequence ID" value="NZ_BAAAET010000002.1"/>
</dbReference>
<evidence type="ECO:0000313" key="2">
    <source>
        <dbReference type="Proteomes" id="UP001499915"/>
    </source>
</evidence>
<comment type="caution">
    <text evidence="1">The sequence shown here is derived from an EMBL/GenBank/DDBJ whole genome shotgun (WGS) entry which is preliminary data.</text>
</comment>
<protein>
    <recommendedName>
        <fullName evidence="3">Transmembrane anchor protein</fullName>
    </recommendedName>
</protein>